<accession>A0A7R9FSY1</accession>
<proteinExistence type="predicted"/>
<keyword evidence="3" id="KW-1185">Reference proteome</keyword>
<feature type="compositionally biased region" description="Basic and acidic residues" evidence="1">
    <location>
        <begin position="118"/>
        <end position="135"/>
    </location>
</feature>
<name>A0A7R9FSY1_9CRUS</name>
<evidence type="ECO:0000313" key="2">
    <source>
        <dbReference type="EMBL" id="CAD7253879.1"/>
    </source>
</evidence>
<sequence>MGVVIWFEWQCADCCEKISTDSEPECMDTEAPRKLRTQIKCPSKYGTPTDGDHDQPESEIKPRKKHAADIKRLTSKKAKRTKKSDLISKMRLLSESDLSGENTNPGTGDHSTPRMQRTPKESDVRTKCDTCKDLGDNSNLVLALAWS</sequence>
<dbReference type="Proteomes" id="UP000677054">
    <property type="component" value="Unassembled WGS sequence"/>
</dbReference>
<dbReference type="EMBL" id="LR906475">
    <property type="protein sequence ID" value="CAD7253879.1"/>
    <property type="molecule type" value="Genomic_DNA"/>
</dbReference>
<protein>
    <submittedName>
        <fullName evidence="2">Uncharacterized protein</fullName>
    </submittedName>
</protein>
<dbReference type="EMBL" id="CAJPEV010006958">
    <property type="protein sequence ID" value="CAG0904482.1"/>
    <property type="molecule type" value="Genomic_DNA"/>
</dbReference>
<feature type="compositionally biased region" description="Basic residues" evidence="1">
    <location>
        <begin position="73"/>
        <end position="82"/>
    </location>
</feature>
<gene>
    <name evidence="2" type="ORF">DSTB1V02_LOCUS13625</name>
</gene>
<evidence type="ECO:0000313" key="3">
    <source>
        <dbReference type="Proteomes" id="UP000677054"/>
    </source>
</evidence>
<reference evidence="2" key="1">
    <citation type="submission" date="2020-11" db="EMBL/GenBank/DDBJ databases">
        <authorList>
            <person name="Tran Van P."/>
        </authorList>
    </citation>
    <scope>NUCLEOTIDE SEQUENCE</scope>
</reference>
<feature type="compositionally biased region" description="Polar residues" evidence="1">
    <location>
        <begin position="96"/>
        <end position="115"/>
    </location>
</feature>
<evidence type="ECO:0000256" key="1">
    <source>
        <dbReference type="SAM" id="MobiDB-lite"/>
    </source>
</evidence>
<feature type="compositionally biased region" description="Basic and acidic residues" evidence="1">
    <location>
        <begin position="50"/>
        <end position="72"/>
    </location>
</feature>
<feature type="compositionally biased region" description="Basic and acidic residues" evidence="1">
    <location>
        <begin position="83"/>
        <end position="94"/>
    </location>
</feature>
<organism evidence="2">
    <name type="scientific">Darwinula stevensoni</name>
    <dbReference type="NCBI Taxonomy" id="69355"/>
    <lineage>
        <taxon>Eukaryota</taxon>
        <taxon>Metazoa</taxon>
        <taxon>Ecdysozoa</taxon>
        <taxon>Arthropoda</taxon>
        <taxon>Crustacea</taxon>
        <taxon>Oligostraca</taxon>
        <taxon>Ostracoda</taxon>
        <taxon>Podocopa</taxon>
        <taxon>Podocopida</taxon>
        <taxon>Darwinulocopina</taxon>
        <taxon>Darwinuloidea</taxon>
        <taxon>Darwinulidae</taxon>
        <taxon>Darwinula</taxon>
    </lineage>
</organism>
<dbReference type="AlphaFoldDB" id="A0A7R9FSY1"/>
<feature type="region of interest" description="Disordered" evidence="1">
    <location>
        <begin position="22"/>
        <end position="135"/>
    </location>
</feature>